<dbReference type="InterPro" id="IPR035418">
    <property type="entry name" value="AraC-bd_2"/>
</dbReference>
<dbReference type="Pfam" id="PF14525">
    <property type="entry name" value="AraC_binding_2"/>
    <property type="match status" value="1"/>
</dbReference>
<evidence type="ECO:0000313" key="5">
    <source>
        <dbReference type="EMBL" id="MEE6260069.1"/>
    </source>
</evidence>
<dbReference type="RefSeq" id="WP_331215169.1">
    <property type="nucleotide sequence ID" value="NZ_JAZGQK010000012.1"/>
</dbReference>
<keyword evidence="6" id="KW-1185">Reference proteome</keyword>
<dbReference type="SUPFAM" id="SSF46689">
    <property type="entry name" value="Homeodomain-like"/>
    <property type="match status" value="1"/>
</dbReference>
<evidence type="ECO:0000313" key="6">
    <source>
        <dbReference type="Proteomes" id="UP001332243"/>
    </source>
</evidence>
<dbReference type="EMBL" id="JAZGQK010000012">
    <property type="protein sequence ID" value="MEE6260069.1"/>
    <property type="molecule type" value="Genomic_DNA"/>
</dbReference>
<dbReference type="PANTHER" id="PTHR46796">
    <property type="entry name" value="HTH-TYPE TRANSCRIPTIONAL ACTIVATOR RHAS-RELATED"/>
    <property type="match status" value="1"/>
</dbReference>
<sequence>MPVVLDTAQLPTGDRVEAVRATMVNAAAPCYVLHEHPDGDVYARMGLWELGNARVFTTEASGIRLLRTARQARQDTMPVVAFSVQRRAEGRHEQLAHQQTVVPGELMAVDLSAPYDFSWSGDGAAGCVQIPVDLLGLPVDVIRRALGRLRSSPLYPVVASHVGHLTADPGRLSVDAAAPSLGSASIELARALLASAAHAEGLSRAMLAETLLTRVRAYVRQHLADPRLRPASIAAAHGVSLRYLYKVCEQADFSLEQWIIGERLRGARAELLRPASRHRTIATVAGRWGFSDPTHFTRRFRAAYGVTPSEWRRAGTERP</sequence>
<organism evidence="5 6">
    <name type="scientific">Plantactinospora sonchi</name>
    <dbReference type="NCBI Taxonomy" id="1544735"/>
    <lineage>
        <taxon>Bacteria</taxon>
        <taxon>Bacillati</taxon>
        <taxon>Actinomycetota</taxon>
        <taxon>Actinomycetes</taxon>
        <taxon>Micromonosporales</taxon>
        <taxon>Micromonosporaceae</taxon>
        <taxon>Plantactinospora</taxon>
    </lineage>
</organism>
<reference evidence="5 6" key="1">
    <citation type="submission" date="2024-01" db="EMBL/GenBank/DDBJ databases">
        <title>Genome insights into Plantactinospora sonchi sp. nov.</title>
        <authorList>
            <person name="Wang L."/>
        </authorList>
    </citation>
    <scope>NUCLEOTIDE SEQUENCE [LARGE SCALE GENOMIC DNA]</scope>
    <source>
        <strain evidence="5 6">NEAU-QY2</strain>
    </source>
</reference>
<dbReference type="InterPro" id="IPR009057">
    <property type="entry name" value="Homeodomain-like_sf"/>
</dbReference>
<evidence type="ECO:0000256" key="3">
    <source>
        <dbReference type="ARBA" id="ARBA00023163"/>
    </source>
</evidence>
<keyword evidence="2" id="KW-0238">DNA-binding</keyword>
<dbReference type="SMART" id="SM00342">
    <property type="entry name" value="HTH_ARAC"/>
    <property type="match status" value="1"/>
</dbReference>
<keyword evidence="3" id="KW-0804">Transcription</keyword>
<dbReference type="Proteomes" id="UP001332243">
    <property type="component" value="Unassembled WGS sequence"/>
</dbReference>
<protein>
    <submittedName>
        <fullName evidence="5">Helix-turn-helix domain-containing protein</fullName>
    </submittedName>
</protein>
<evidence type="ECO:0000256" key="1">
    <source>
        <dbReference type="ARBA" id="ARBA00023015"/>
    </source>
</evidence>
<proteinExistence type="predicted"/>
<dbReference type="InterPro" id="IPR020449">
    <property type="entry name" value="Tscrpt_reg_AraC-type_HTH"/>
</dbReference>
<dbReference type="InterPro" id="IPR018060">
    <property type="entry name" value="HTH_AraC"/>
</dbReference>
<dbReference type="PANTHER" id="PTHR46796:SF6">
    <property type="entry name" value="ARAC SUBFAMILY"/>
    <property type="match status" value="1"/>
</dbReference>
<evidence type="ECO:0000259" key="4">
    <source>
        <dbReference type="PROSITE" id="PS01124"/>
    </source>
</evidence>
<accession>A0ABU7RU88</accession>
<dbReference type="PROSITE" id="PS01124">
    <property type="entry name" value="HTH_ARAC_FAMILY_2"/>
    <property type="match status" value="1"/>
</dbReference>
<dbReference type="PRINTS" id="PR00032">
    <property type="entry name" value="HTHARAC"/>
</dbReference>
<name>A0ABU7RU88_9ACTN</name>
<gene>
    <name evidence="5" type="ORF">V1633_16380</name>
</gene>
<evidence type="ECO:0000256" key="2">
    <source>
        <dbReference type="ARBA" id="ARBA00023125"/>
    </source>
</evidence>
<dbReference type="InterPro" id="IPR050204">
    <property type="entry name" value="AraC_XylS_family_regulators"/>
</dbReference>
<dbReference type="Pfam" id="PF12833">
    <property type="entry name" value="HTH_18"/>
    <property type="match status" value="1"/>
</dbReference>
<dbReference type="Gene3D" id="1.10.10.60">
    <property type="entry name" value="Homeodomain-like"/>
    <property type="match status" value="1"/>
</dbReference>
<keyword evidence="1" id="KW-0805">Transcription regulation</keyword>
<comment type="caution">
    <text evidence="5">The sequence shown here is derived from an EMBL/GenBank/DDBJ whole genome shotgun (WGS) entry which is preliminary data.</text>
</comment>
<feature type="domain" description="HTH araC/xylS-type" evidence="4">
    <location>
        <begin position="213"/>
        <end position="314"/>
    </location>
</feature>